<organism evidence="2 3">
    <name type="scientific">Selenomonas ruminantium</name>
    <dbReference type="NCBI Taxonomy" id="971"/>
    <lineage>
        <taxon>Bacteria</taxon>
        <taxon>Bacillati</taxon>
        <taxon>Bacillota</taxon>
        <taxon>Negativicutes</taxon>
        <taxon>Selenomonadales</taxon>
        <taxon>Selenomonadaceae</taxon>
        <taxon>Selenomonas</taxon>
    </lineage>
</organism>
<dbReference type="RefSeq" id="WP_143005254.1">
    <property type="nucleotide sequence ID" value="NZ_FNJQ01000003.1"/>
</dbReference>
<dbReference type="OrthoDB" id="1665043at2"/>
<feature type="chain" id="PRO_5010183387" evidence="1">
    <location>
        <begin position="25"/>
        <end position="311"/>
    </location>
</feature>
<evidence type="ECO:0000256" key="1">
    <source>
        <dbReference type="SAM" id="SignalP"/>
    </source>
</evidence>
<keyword evidence="1" id="KW-0732">Signal</keyword>
<name>A0A1H0NLR4_SELRU</name>
<dbReference type="EMBL" id="FNJQ01000003">
    <property type="protein sequence ID" value="SDO93488.1"/>
    <property type="molecule type" value="Genomic_DNA"/>
</dbReference>
<proteinExistence type="predicted"/>
<evidence type="ECO:0000313" key="2">
    <source>
        <dbReference type="EMBL" id="SDO93488.1"/>
    </source>
</evidence>
<gene>
    <name evidence="2" type="ORF">SAMN05216366_103121</name>
</gene>
<evidence type="ECO:0000313" key="3">
    <source>
        <dbReference type="Proteomes" id="UP000182412"/>
    </source>
</evidence>
<reference evidence="2 3" key="1">
    <citation type="submission" date="2016-10" db="EMBL/GenBank/DDBJ databases">
        <authorList>
            <person name="de Groot N.N."/>
        </authorList>
    </citation>
    <scope>NUCLEOTIDE SEQUENCE [LARGE SCALE GENOMIC DNA]</scope>
    <source>
        <strain evidence="2 3">S137</strain>
    </source>
</reference>
<sequence>MTYRRLTATAIAACAFFIPWGSCAAADESTTPASYAASCEDQIYRQDGLRLRIPRDYKPLLLTKVGTGQQLFSVAELASIEAAKKEYTDYEGAGWLFGIGKVSAQELHEMLCEDMSGRKLFAQDDAGNYYIFYHPTDVRYMRETPAAMQRDQEIWSQLCAWAWNDVPQHFIADNELISITADNSSVGIRLAQIIYKPENSYTLTVKGKQAKTGNLEQTTPFVNMLLYGNSYEIVQEKKKPQGEYTTLILPNNKTSLIFFQSEGSTYVLERQRGQEEHLYKSIPIEEHAEALTVTLDWYANLSGEKALSDGI</sequence>
<dbReference type="AlphaFoldDB" id="A0A1H0NLR4"/>
<feature type="signal peptide" evidence="1">
    <location>
        <begin position="1"/>
        <end position="24"/>
    </location>
</feature>
<dbReference type="Proteomes" id="UP000182412">
    <property type="component" value="Unassembled WGS sequence"/>
</dbReference>
<protein>
    <submittedName>
        <fullName evidence="2">Uncharacterized protein</fullName>
    </submittedName>
</protein>
<accession>A0A1H0NLR4</accession>